<dbReference type="GO" id="GO:0005737">
    <property type="term" value="C:cytoplasm"/>
    <property type="evidence" value="ECO:0007669"/>
    <property type="project" value="TreeGrafter"/>
</dbReference>
<evidence type="ECO:0008006" key="2">
    <source>
        <dbReference type="Google" id="ProtNLM"/>
    </source>
</evidence>
<dbReference type="InterPro" id="IPR050772">
    <property type="entry name" value="Hydratase-Decarb/MhpD_sf"/>
</dbReference>
<protein>
    <recommendedName>
        <fullName evidence="2">Fumarylacetoacetase-like C-terminal domain-containing protein</fullName>
    </recommendedName>
</protein>
<dbReference type="SUPFAM" id="SSF56529">
    <property type="entry name" value="FAH"/>
    <property type="match status" value="1"/>
</dbReference>
<sequence length="211" mass="23102">VKLGARKNAGWKVGLTSGQARDSMGVGFRPFGHILAERVFSTGTQLPFSEPGIYGLENELCFSFERDVGGDADRDDLINAVGSVAPAFEINEQRLKPEATPRQRLEDNLSQWGIVVGEARQLDWSAFPFDSLSVDLTRDGEHVETVAAKNHIDDHFDSLVALAATLARFDRSIKAGDQVITGSYTRQRIVRSGCWRGDFGAAIGDVEVEFS</sequence>
<proteinExistence type="predicted"/>
<accession>A0A381SXQ5</accession>
<dbReference type="PANTHER" id="PTHR30143">
    <property type="entry name" value="ACID HYDRATASE"/>
    <property type="match status" value="1"/>
</dbReference>
<name>A0A381SXQ5_9ZZZZ</name>
<organism evidence="1">
    <name type="scientific">marine metagenome</name>
    <dbReference type="NCBI Taxonomy" id="408172"/>
    <lineage>
        <taxon>unclassified sequences</taxon>
        <taxon>metagenomes</taxon>
        <taxon>ecological metagenomes</taxon>
    </lineage>
</organism>
<reference evidence="1" key="1">
    <citation type="submission" date="2018-05" db="EMBL/GenBank/DDBJ databases">
        <authorList>
            <person name="Lanie J.A."/>
            <person name="Ng W.-L."/>
            <person name="Kazmierczak K.M."/>
            <person name="Andrzejewski T.M."/>
            <person name="Davidsen T.M."/>
            <person name="Wayne K.J."/>
            <person name="Tettelin H."/>
            <person name="Glass J.I."/>
            <person name="Rusch D."/>
            <person name="Podicherti R."/>
            <person name="Tsui H.-C.T."/>
            <person name="Winkler M.E."/>
        </authorList>
    </citation>
    <scope>NUCLEOTIDE SEQUENCE</scope>
</reference>
<dbReference type="Gene3D" id="3.90.850.10">
    <property type="entry name" value="Fumarylacetoacetase-like, C-terminal domain"/>
    <property type="match status" value="1"/>
</dbReference>
<feature type="non-terminal residue" evidence="1">
    <location>
        <position position="1"/>
    </location>
</feature>
<dbReference type="PANTHER" id="PTHR30143:SF0">
    <property type="entry name" value="2-KETO-4-PENTENOATE HYDRATASE"/>
    <property type="match status" value="1"/>
</dbReference>
<dbReference type="InterPro" id="IPR036663">
    <property type="entry name" value="Fumarylacetoacetase_C_sf"/>
</dbReference>
<dbReference type="GO" id="GO:0008684">
    <property type="term" value="F:2-oxopent-4-enoate hydratase activity"/>
    <property type="evidence" value="ECO:0007669"/>
    <property type="project" value="TreeGrafter"/>
</dbReference>
<evidence type="ECO:0000313" key="1">
    <source>
        <dbReference type="EMBL" id="SVA08790.1"/>
    </source>
</evidence>
<dbReference type="EMBL" id="UINC01003730">
    <property type="protein sequence ID" value="SVA08790.1"/>
    <property type="molecule type" value="Genomic_DNA"/>
</dbReference>
<dbReference type="AlphaFoldDB" id="A0A381SXQ5"/>
<gene>
    <name evidence="1" type="ORF">METZ01_LOCUS61644</name>
</gene>